<gene>
    <name evidence="5" type="ORF">FJR48_03635</name>
</gene>
<evidence type="ECO:0000313" key="5">
    <source>
        <dbReference type="EMBL" id="QFR48857.1"/>
    </source>
</evidence>
<evidence type="ECO:0000256" key="3">
    <source>
        <dbReference type="SAM" id="Phobius"/>
    </source>
</evidence>
<keyword evidence="3" id="KW-1133">Transmembrane helix</keyword>
<name>A0A5P8NZS9_9BACT</name>
<dbReference type="GO" id="GO:0005886">
    <property type="term" value="C:plasma membrane"/>
    <property type="evidence" value="ECO:0007669"/>
    <property type="project" value="TreeGrafter"/>
</dbReference>
<evidence type="ECO:0000256" key="2">
    <source>
        <dbReference type="ARBA" id="ARBA00034247"/>
    </source>
</evidence>
<dbReference type="InterPro" id="IPR043128">
    <property type="entry name" value="Rev_trsase/Diguanyl_cyclase"/>
</dbReference>
<dbReference type="InterPro" id="IPR029787">
    <property type="entry name" value="Nucleotide_cyclase"/>
</dbReference>
<dbReference type="EMBL" id="CP043617">
    <property type="protein sequence ID" value="QFR48857.1"/>
    <property type="molecule type" value="Genomic_DNA"/>
</dbReference>
<dbReference type="SMART" id="SM00267">
    <property type="entry name" value="GGDEF"/>
    <property type="match status" value="1"/>
</dbReference>
<dbReference type="NCBIfam" id="TIGR00254">
    <property type="entry name" value="GGDEF"/>
    <property type="match status" value="1"/>
</dbReference>
<dbReference type="AlphaFoldDB" id="A0A5P8NZS9"/>
<accession>A0A5P8NZS9</accession>
<dbReference type="InterPro" id="IPR000160">
    <property type="entry name" value="GGDEF_dom"/>
</dbReference>
<evidence type="ECO:0000313" key="6">
    <source>
        <dbReference type="Proteomes" id="UP000326944"/>
    </source>
</evidence>
<dbReference type="GO" id="GO:0052621">
    <property type="term" value="F:diguanylate cyclase activity"/>
    <property type="evidence" value="ECO:0007669"/>
    <property type="project" value="UniProtKB-EC"/>
</dbReference>
<comment type="catalytic activity">
    <reaction evidence="2">
        <text>2 GTP = 3',3'-c-di-GMP + 2 diphosphate</text>
        <dbReference type="Rhea" id="RHEA:24898"/>
        <dbReference type="ChEBI" id="CHEBI:33019"/>
        <dbReference type="ChEBI" id="CHEBI:37565"/>
        <dbReference type="ChEBI" id="CHEBI:58805"/>
        <dbReference type="EC" id="2.7.7.65"/>
    </reaction>
</comment>
<sequence length="616" mass="70576">MRTKLKLLFIVTLMLLGLAVATIINVSLNFREYSVKSALEKAEMAAKTVEDGLTAHMVNGIMDKREYFLEQISKNDNIKSLWLARSNHIIKQYGEGFNSETARDAIDKEVLKTGKSIKKIEETTNKINLRVTMPYKAITTGNANCLKCHDVKRGDTLGVISMEFDITDMRNTGFITILKILGINLIFIVVVLLLINYYVTPYMKLFEDLQEGIQKAYSGDFTHTFTTKIKGEAGKAVEQLNTLFMKMQEAFGEIRVNLATFVTERAASCNDPLFEAKQVINELSDIYKFKKTIELDENKNIIYKRIIEVLKSKFNIERFSFYEIDTKHSTRKLIYATHDDLKDICNTKHIDADSQKCRACRTNSDVISTDFNDLCYACCSNNIHYLCHPFQINDEASLLISMTTYDPNEIARLTSYMPSISNYLEAAKPVIESNILMDKLHDTSLRDGMTNLYNRRFLENFIDKIMSQIQRSEETYHVMMLDVDFFKMVNDTYGHDIGDKVIVDLANVLRNNIREADLAIRYGGEEFLVMLHNSTDEGALRVASNIHKDFGKLRFDVGNGESLHKTISIGISKFPKDGDSIWKCIKYADTALYQAKNTGRNKIVEFEDHMFDKDEY</sequence>
<dbReference type="SUPFAM" id="SSF55073">
    <property type="entry name" value="Nucleotide cyclase"/>
    <property type="match status" value="1"/>
</dbReference>
<evidence type="ECO:0000256" key="1">
    <source>
        <dbReference type="ARBA" id="ARBA00012528"/>
    </source>
</evidence>
<dbReference type="CDD" id="cd01949">
    <property type="entry name" value="GGDEF"/>
    <property type="match status" value="1"/>
</dbReference>
<evidence type="ECO:0000259" key="4">
    <source>
        <dbReference type="PROSITE" id="PS50887"/>
    </source>
</evidence>
<keyword evidence="6" id="KW-1185">Reference proteome</keyword>
<dbReference type="FunFam" id="3.30.70.270:FF:000001">
    <property type="entry name" value="Diguanylate cyclase domain protein"/>
    <property type="match status" value="1"/>
</dbReference>
<feature type="transmembrane region" description="Helical" evidence="3">
    <location>
        <begin position="177"/>
        <end position="199"/>
    </location>
</feature>
<dbReference type="PANTHER" id="PTHR45138:SF9">
    <property type="entry name" value="DIGUANYLATE CYCLASE DGCM-RELATED"/>
    <property type="match status" value="1"/>
</dbReference>
<dbReference type="OrthoDB" id="7323245at2"/>
<dbReference type="RefSeq" id="WP_152306800.1">
    <property type="nucleotide sequence ID" value="NZ_CP043617.1"/>
</dbReference>
<reference evidence="5 6" key="1">
    <citation type="submission" date="2019-09" db="EMBL/GenBank/DDBJ databases">
        <title>Sulfurimonas gotlandica sp. nov., a chemoautotrophic and psychrotolerant epsilonproteobacterium isolated from a pelagic redoxcline, and an emended description of the genus Sulfurimonas.</title>
        <authorList>
            <person name="Wang S."/>
            <person name="Jiang L."/>
            <person name="Shao S."/>
        </authorList>
    </citation>
    <scope>NUCLEOTIDE SEQUENCE [LARGE SCALE GENOMIC DNA]</scope>
    <source>
        <strain evidence="5 6">GYSZ_1</strain>
    </source>
</reference>
<proteinExistence type="predicted"/>
<dbReference type="KEGG" id="sulg:FJR48_03635"/>
<keyword evidence="3" id="KW-0812">Transmembrane</keyword>
<dbReference type="PROSITE" id="PS50887">
    <property type="entry name" value="GGDEF"/>
    <property type="match status" value="1"/>
</dbReference>
<dbReference type="Gene3D" id="3.30.450.290">
    <property type="match status" value="1"/>
</dbReference>
<dbReference type="EC" id="2.7.7.65" evidence="1"/>
<feature type="domain" description="GGDEF" evidence="4">
    <location>
        <begin position="474"/>
        <end position="608"/>
    </location>
</feature>
<dbReference type="Gene3D" id="3.30.70.270">
    <property type="match status" value="1"/>
</dbReference>
<dbReference type="PANTHER" id="PTHR45138">
    <property type="entry name" value="REGULATORY COMPONENTS OF SENSORY TRANSDUCTION SYSTEM"/>
    <property type="match status" value="1"/>
</dbReference>
<keyword evidence="3" id="KW-0472">Membrane</keyword>
<dbReference type="GO" id="GO:1902201">
    <property type="term" value="P:negative regulation of bacterial-type flagellum-dependent cell motility"/>
    <property type="evidence" value="ECO:0007669"/>
    <property type="project" value="TreeGrafter"/>
</dbReference>
<dbReference type="InterPro" id="IPR050469">
    <property type="entry name" value="Diguanylate_Cyclase"/>
</dbReference>
<dbReference type="Pfam" id="PF00990">
    <property type="entry name" value="GGDEF"/>
    <property type="match status" value="1"/>
</dbReference>
<dbReference type="GO" id="GO:0043709">
    <property type="term" value="P:cell adhesion involved in single-species biofilm formation"/>
    <property type="evidence" value="ECO:0007669"/>
    <property type="project" value="TreeGrafter"/>
</dbReference>
<protein>
    <recommendedName>
        <fullName evidence="1">diguanylate cyclase</fullName>
        <ecNumber evidence="1">2.7.7.65</ecNumber>
    </recommendedName>
</protein>
<dbReference type="Proteomes" id="UP000326944">
    <property type="component" value="Chromosome"/>
</dbReference>
<organism evidence="5 6">
    <name type="scientific">Sulfurimonas lithotrophica</name>
    <dbReference type="NCBI Taxonomy" id="2590022"/>
    <lineage>
        <taxon>Bacteria</taxon>
        <taxon>Pseudomonadati</taxon>
        <taxon>Campylobacterota</taxon>
        <taxon>Epsilonproteobacteria</taxon>
        <taxon>Campylobacterales</taxon>
        <taxon>Sulfurimonadaceae</taxon>
        <taxon>Sulfurimonas</taxon>
    </lineage>
</organism>